<sequence length="144" mass="16608">MTKTLTKETSKKIAALGIEVETEKWWITEKAHDTTCLTWYSPEHDYIDVIDGYHYESNDIYDVIPAYTFSETLLALEAIGEKLGKHTACPICGAENIKICDCTKRNMELEEWVYWWHYHAHRLTDLFLDGGMKAVDAYIAGLLK</sequence>
<evidence type="ECO:0000313" key="1">
    <source>
        <dbReference type="EMBL" id="KKL59617.1"/>
    </source>
</evidence>
<dbReference type="AlphaFoldDB" id="A0A0F9G8N5"/>
<name>A0A0F9G8N5_9ZZZZ</name>
<dbReference type="EMBL" id="LAZR01029424">
    <property type="protein sequence ID" value="KKL59617.1"/>
    <property type="molecule type" value="Genomic_DNA"/>
</dbReference>
<protein>
    <submittedName>
        <fullName evidence="1">Uncharacterized protein</fullName>
    </submittedName>
</protein>
<gene>
    <name evidence="1" type="ORF">LCGC14_2213490</name>
</gene>
<comment type="caution">
    <text evidence="1">The sequence shown here is derived from an EMBL/GenBank/DDBJ whole genome shotgun (WGS) entry which is preliminary data.</text>
</comment>
<accession>A0A0F9G8N5</accession>
<proteinExistence type="predicted"/>
<reference evidence="1" key="1">
    <citation type="journal article" date="2015" name="Nature">
        <title>Complex archaea that bridge the gap between prokaryotes and eukaryotes.</title>
        <authorList>
            <person name="Spang A."/>
            <person name="Saw J.H."/>
            <person name="Jorgensen S.L."/>
            <person name="Zaremba-Niedzwiedzka K."/>
            <person name="Martijn J."/>
            <person name="Lind A.E."/>
            <person name="van Eijk R."/>
            <person name="Schleper C."/>
            <person name="Guy L."/>
            <person name="Ettema T.J."/>
        </authorList>
    </citation>
    <scope>NUCLEOTIDE SEQUENCE</scope>
</reference>
<organism evidence="1">
    <name type="scientific">marine sediment metagenome</name>
    <dbReference type="NCBI Taxonomy" id="412755"/>
    <lineage>
        <taxon>unclassified sequences</taxon>
        <taxon>metagenomes</taxon>
        <taxon>ecological metagenomes</taxon>
    </lineage>
</organism>